<dbReference type="Proteomes" id="UP000554837">
    <property type="component" value="Unassembled WGS sequence"/>
</dbReference>
<dbReference type="AlphaFoldDB" id="A0A840S2M4"/>
<protein>
    <recommendedName>
        <fullName evidence="3">DUF3034 family protein</fullName>
    </recommendedName>
</protein>
<dbReference type="InterPro" id="IPR021393">
    <property type="entry name" value="DUF3034"/>
</dbReference>
<accession>A0A840S2M4</accession>
<evidence type="ECO:0000313" key="1">
    <source>
        <dbReference type="EMBL" id="MBB5204565.1"/>
    </source>
</evidence>
<proteinExistence type="predicted"/>
<reference evidence="1 2" key="1">
    <citation type="submission" date="2020-08" db="EMBL/GenBank/DDBJ databases">
        <title>Genomic Encyclopedia of Type Strains, Phase IV (KMG-IV): sequencing the most valuable type-strain genomes for metagenomic binning, comparative biology and taxonomic classification.</title>
        <authorList>
            <person name="Goeker M."/>
        </authorList>
    </citation>
    <scope>NUCLEOTIDE SEQUENCE [LARGE SCALE GENOMIC DNA]</scope>
    <source>
        <strain evidence="1 2">DSM 23958</strain>
    </source>
</reference>
<gene>
    <name evidence="1" type="ORF">HNQ51_001879</name>
</gene>
<dbReference type="EMBL" id="JACHHO010000002">
    <property type="protein sequence ID" value="MBB5204565.1"/>
    <property type="molecule type" value="Genomic_DNA"/>
</dbReference>
<evidence type="ECO:0008006" key="3">
    <source>
        <dbReference type="Google" id="ProtNLM"/>
    </source>
</evidence>
<sequence>MLLLSLALCQSACAQGKLALTGGVASVDGAGGGGLSPWALTATPASEGEQGLAAFASHLKTRDYRLEVQGLAWVWDDRIELSLARQRLHTGSSLAALGLEGLVLQQQILGLKWKVAGDAVLDADRWMPQIAVGLLHKRTQAGALAPTLHGPLGADRQGNELYVAATKLWLDWGLLGNLTLRATRANQGGLLGFGGAQDRRWRLQPELSLAWLLSPRLAAGLEVRAKPNALERSVLGAGALREDDWFDVFLAWAPHKQVTLTVAAVDLGAIAPALRPKRQRGAYLSIQGSF</sequence>
<comment type="caution">
    <text evidence="1">The sequence shown here is derived from an EMBL/GenBank/DDBJ whole genome shotgun (WGS) entry which is preliminary data.</text>
</comment>
<dbReference type="Pfam" id="PF11231">
    <property type="entry name" value="DUF3034"/>
    <property type="match status" value="1"/>
</dbReference>
<organism evidence="1 2">
    <name type="scientific">Inhella inkyongensis</name>
    <dbReference type="NCBI Taxonomy" id="392593"/>
    <lineage>
        <taxon>Bacteria</taxon>
        <taxon>Pseudomonadati</taxon>
        <taxon>Pseudomonadota</taxon>
        <taxon>Betaproteobacteria</taxon>
        <taxon>Burkholderiales</taxon>
        <taxon>Sphaerotilaceae</taxon>
        <taxon>Inhella</taxon>
    </lineage>
</organism>
<name>A0A840S2M4_9BURK</name>
<keyword evidence="2" id="KW-1185">Reference proteome</keyword>
<evidence type="ECO:0000313" key="2">
    <source>
        <dbReference type="Proteomes" id="UP000554837"/>
    </source>
</evidence>
<dbReference type="RefSeq" id="WP_246071516.1">
    <property type="nucleotide sequence ID" value="NZ_CP040709.1"/>
</dbReference>